<dbReference type="AlphaFoldDB" id="A0A2U3K1F4"/>
<name>A0A2U3K1F4_9BACT</name>
<evidence type="ECO:0000313" key="2">
    <source>
        <dbReference type="Proteomes" id="UP000238701"/>
    </source>
</evidence>
<reference evidence="2" key="1">
    <citation type="submission" date="2018-02" db="EMBL/GenBank/DDBJ databases">
        <authorList>
            <person name="Hausmann B."/>
        </authorList>
    </citation>
    <scope>NUCLEOTIDE SEQUENCE [LARGE SCALE GENOMIC DNA]</scope>
    <source>
        <strain evidence="2">Peat soil MAG SbA1</strain>
    </source>
</reference>
<dbReference type="Proteomes" id="UP000238701">
    <property type="component" value="Unassembled WGS sequence"/>
</dbReference>
<sequence>MQKNGASALELQQVLGLKRHETAWTLLHKLCRAMVRSGPDLRTGRVEMAEFYVGGVKEGLPGWLNLGKALIVVAVQEDVLGIGRIRMRQFVALRPRARALCAGLGRTGSVIHAEGWLGYLPLESNVYEHEVTFLTRKEKASLELRPRFHHVMSRTRIYPDSSRGAYD</sequence>
<organism evidence="1 2">
    <name type="scientific">Candidatus Sulfotelmatobacter kueseliae</name>
    <dbReference type="NCBI Taxonomy" id="2042962"/>
    <lineage>
        <taxon>Bacteria</taxon>
        <taxon>Pseudomonadati</taxon>
        <taxon>Acidobacteriota</taxon>
        <taxon>Terriglobia</taxon>
        <taxon>Terriglobales</taxon>
        <taxon>Candidatus Korobacteraceae</taxon>
        <taxon>Candidatus Sulfotelmatobacter</taxon>
    </lineage>
</organism>
<evidence type="ECO:0008006" key="3">
    <source>
        <dbReference type="Google" id="ProtNLM"/>
    </source>
</evidence>
<evidence type="ECO:0000313" key="1">
    <source>
        <dbReference type="EMBL" id="SPF33448.1"/>
    </source>
</evidence>
<gene>
    <name evidence="1" type="ORF">SBA1_1180013</name>
</gene>
<protein>
    <recommendedName>
        <fullName evidence="3">Transposase</fullName>
    </recommendedName>
</protein>
<accession>A0A2U3K1F4</accession>
<dbReference type="EMBL" id="OMOD01000022">
    <property type="protein sequence ID" value="SPF33448.1"/>
    <property type="molecule type" value="Genomic_DNA"/>
</dbReference>
<proteinExistence type="predicted"/>